<dbReference type="InParanoid" id="A0A1J7J655"/>
<keyword evidence="1" id="KW-0812">Transmembrane</keyword>
<dbReference type="AlphaFoldDB" id="A0A1J7J655"/>
<protein>
    <submittedName>
        <fullName evidence="2">Uncharacterized protein</fullName>
    </submittedName>
</protein>
<keyword evidence="1" id="KW-0472">Membrane</keyword>
<keyword evidence="1" id="KW-1133">Transmembrane helix</keyword>
<evidence type="ECO:0000313" key="3">
    <source>
        <dbReference type="Proteomes" id="UP000182658"/>
    </source>
</evidence>
<feature type="non-terminal residue" evidence="2">
    <location>
        <position position="1"/>
    </location>
</feature>
<evidence type="ECO:0000256" key="1">
    <source>
        <dbReference type="SAM" id="Phobius"/>
    </source>
</evidence>
<keyword evidence="3" id="KW-1185">Reference proteome</keyword>
<organism evidence="2 3">
    <name type="scientific">Coniochaeta ligniaria NRRL 30616</name>
    <dbReference type="NCBI Taxonomy" id="1408157"/>
    <lineage>
        <taxon>Eukaryota</taxon>
        <taxon>Fungi</taxon>
        <taxon>Dikarya</taxon>
        <taxon>Ascomycota</taxon>
        <taxon>Pezizomycotina</taxon>
        <taxon>Sordariomycetes</taxon>
        <taxon>Sordariomycetidae</taxon>
        <taxon>Coniochaetales</taxon>
        <taxon>Coniochaetaceae</taxon>
        <taxon>Coniochaeta</taxon>
    </lineage>
</organism>
<feature type="transmembrane region" description="Helical" evidence="1">
    <location>
        <begin position="35"/>
        <end position="55"/>
    </location>
</feature>
<dbReference type="EMBL" id="KV875093">
    <property type="protein sequence ID" value="OIW35623.1"/>
    <property type="molecule type" value="Genomic_DNA"/>
</dbReference>
<gene>
    <name evidence="2" type="ORF">CONLIGDRAFT_627665</name>
</gene>
<dbReference type="Proteomes" id="UP000182658">
    <property type="component" value="Unassembled WGS sequence"/>
</dbReference>
<name>A0A1J7J655_9PEZI</name>
<sequence>RWFFCFPANKRSWIQRLDKHARRNYFGIVRWQRRVLLRFYPMYSYFVSIALRVGVFGD</sequence>
<reference evidence="2 3" key="1">
    <citation type="submission" date="2016-10" db="EMBL/GenBank/DDBJ databases">
        <title>Draft genome sequence of Coniochaeta ligniaria NRRL30616, a lignocellulolytic fungus for bioabatement of inhibitors in plant biomass hydrolysates.</title>
        <authorList>
            <consortium name="DOE Joint Genome Institute"/>
            <person name="Jimenez D.J."/>
            <person name="Hector R.E."/>
            <person name="Riley R."/>
            <person name="Sun H."/>
            <person name="Grigoriev I.V."/>
            <person name="Van Elsas J.D."/>
            <person name="Nichols N.N."/>
        </authorList>
    </citation>
    <scope>NUCLEOTIDE SEQUENCE [LARGE SCALE GENOMIC DNA]</scope>
    <source>
        <strain evidence="2 3">NRRL 30616</strain>
    </source>
</reference>
<evidence type="ECO:0000313" key="2">
    <source>
        <dbReference type="EMBL" id="OIW35623.1"/>
    </source>
</evidence>
<proteinExistence type="predicted"/>
<accession>A0A1J7J655</accession>